<dbReference type="Proteomes" id="UP000831290">
    <property type="component" value="Chromosome"/>
</dbReference>
<keyword evidence="1" id="KW-0472">Membrane</keyword>
<keyword evidence="1" id="KW-0812">Transmembrane</keyword>
<accession>A0A9E7D463</accession>
<evidence type="ECO:0000256" key="1">
    <source>
        <dbReference type="SAM" id="Phobius"/>
    </source>
</evidence>
<sequence>MYNLKILKNTLFILGSLLIFQWGFSQYKIPEKPGFQTSVYDDEVKLLSASQKAALENKLIKYADTTTTQIVVAIISSTEGEDIDYLGAQWGQKWGIGQANEDNGVLIILAKDDRQVGISTGYGTEHLLTDAISKRIIQNVMIPEFKKGDYYTGLDRGTDVIFQVMQGEYKGTRQSNSEQFPPGKFIFLFFIFIVIIIILSKGRRNGGGGNRGNRSPGLDLMDIIILSNMGRGGYKGSSGGFGGFGGGTGGFGGGFGGGGFGGGGASGSW</sequence>
<dbReference type="KEGG" id="fbm:MQE35_04565"/>
<dbReference type="PANTHER" id="PTHR30373">
    <property type="entry name" value="UPF0603 PROTEIN YGCG"/>
    <property type="match status" value="1"/>
</dbReference>
<dbReference type="EMBL" id="CP094358">
    <property type="protein sequence ID" value="UOB18564.1"/>
    <property type="molecule type" value="Genomic_DNA"/>
</dbReference>
<keyword evidence="1" id="KW-1133">Transmembrane helix</keyword>
<keyword evidence="4" id="KW-1185">Reference proteome</keyword>
<protein>
    <submittedName>
        <fullName evidence="3">TPM domain-containing protein</fullName>
    </submittedName>
</protein>
<reference evidence="3" key="1">
    <citation type="submission" date="2022-03" db="EMBL/GenBank/DDBJ databases">
        <title>Description of Abyssus ytuae gen. nov., sp. nov., a novel member of the family Flavobacteriaceae isolated from the sediment of Mariana Trench.</title>
        <authorList>
            <person name="Zhang J."/>
            <person name="Xu X."/>
        </authorList>
    </citation>
    <scope>NUCLEOTIDE SEQUENCE</scope>
    <source>
        <strain evidence="3">MT3330</strain>
    </source>
</reference>
<dbReference type="AlphaFoldDB" id="A0A9E7D463"/>
<evidence type="ECO:0000313" key="4">
    <source>
        <dbReference type="Proteomes" id="UP000831290"/>
    </source>
</evidence>
<dbReference type="RefSeq" id="WP_255845020.1">
    <property type="nucleotide sequence ID" value="NZ_CP094358.1"/>
</dbReference>
<organism evidence="3 4">
    <name type="scientific">Abyssalbus ytuae</name>
    <dbReference type="NCBI Taxonomy" id="2926907"/>
    <lineage>
        <taxon>Bacteria</taxon>
        <taxon>Pseudomonadati</taxon>
        <taxon>Bacteroidota</taxon>
        <taxon>Flavobacteriia</taxon>
        <taxon>Flavobacteriales</taxon>
        <taxon>Flavobacteriaceae</taxon>
        <taxon>Abyssalbus</taxon>
    </lineage>
</organism>
<evidence type="ECO:0000259" key="2">
    <source>
        <dbReference type="Pfam" id="PF04536"/>
    </source>
</evidence>
<evidence type="ECO:0000313" key="3">
    <source>
        <dbReference type="EMBL" id="UOB18564.1"/>
    </source>
</evidence>
<gene>
    <name evidence="3" type="ORF">MQE35_04565</name>
</gene>
<dbReference type="Pfam" id="PF04536">
    <property type="entry name" value="TPM_phosphatase"/>
    <property type="match status" value="1"/>
</dbReference>
<proteinExistence type="predicted"/>
<dbReference type="Gene3D" id="3.10.310.50">
    <property type="match status" value="1"/>
</dbReference>
<feature type="domain" description="TPM" evidence="2">
    <location>
        <begin position="42"/>
        <end position="163"/>
    </location>
</feature>
<name>A0A9E7D463_9FLAO</name>
<dbReference type="PANTHER" id="PTHR30373:SF2">
    <property type="entry name" value="UPF0603 PROTEIN YGCG"/>
    <property type="match status" value="1"/>
</dbReference>
<feature type="transmembrane region" description="Helical" evidence="1">
    <location>
        <begin position="185"/>
        <end position="202"/>
    </location>
</feature>
<dbReference type="InterPro" id="IPR007621">
    <property type="entry name" value="TPM_dom"/>
</dbReference>